<evidence type="ECO:0000313" key="1">
    <source>
        <dbReference type="EMBL" id="JAH37178.1"/>
    </source>
</evidence>
<proteinExistence type="predicted"/>
<sequence>MKYIAWVGMWV</sequence>
<protein>
    <submittedName>
        <fullName evidence="1">Uncharacterized protein</fullName>
    </submittedName>
</protein>
<organism evidence="1">
    <name type="scientific">Anguilla anguilla</name>
    <name type="common">European freshwater eel</name>
    <name type="synonym">Muraena anguilla</name>
    <dbReference type="NCBI Taxonomy" id="7936"/>
    <lineage>
        <taxon>Eukaryota</taxon>
        <taxon>Metazoa</taxon>
        <taxon>Chordata</taxon>
        <taxon>Craniata</taxon>
        <taxon>Vertebrata</taxon>
        <taxon>Euteleostomi</taxon>
        <taxon>Actinopterygii</taxon>
        <taxon>Neopterygii</taxon>
        <taxon>Teleostei</taxon>
        <taxon>Anguilliformes</taxon>
        <taxon>Anguillidae</taxon>
        <taxon>Anguilla</taxon>
    </lineage>
</organism>
<reference evidence="1" key="1">
    <citation type="submission" date="2014-11" db="EMBL/GenBank/DDBJ databases">
        <authorList>
            <person name="Amaro Gonzalez C."/>
        </authorList>
    </citation>
    <scope>NUCLEOTIDE SEQUENCE</scope>
</reference>
<reference evidence="1" key="2">
    <citation type="journal article" date="2015" name="Fish Shellfish Immunol.">
        <title>Early steps in the European eel (Anguilla anguilla)-Vibrio vulnificus interaction in the gills: Role of the RtxA13 toxin.</title>
        <authorList>
            <person name="Callol A."/>
            <person name="Pajuelo D."/>
            <person name="Ebbesson L."/>
            <person name="Teles M."/>
            <person name="MacKenzie S."/>
            <person name="Amaro C."/>
        </authorList>
    </citation>
    <scope>NUCLEOTIDE SEQUENCE</scope>
</reference>
<dbReference type="EMBL" id="GBXM01071399">
    <property type="protein sequence ID" value="JAH37178.1"/>
    <property type="molecule type" value="Transcribed_RNA"/>
</dbReference>
<name>A0A0E9S9G2_ANGAN</name>
<accession>A0A0E9S9G2</accession>